<dbReference type="Gene3D" id="1.10.10.10">
    <property type="entry name" value="Winged helix-like DNA-binding domain superfamily/Winged helix DNA-binding domain"/>
    <property type="match status" value="1"/>
</dbReference>
<dbReference type="InterPro" id="IPR047738">
    <property type="entry name" value="SAV_2336-like_N"/>
</dbReference>
<dbReference type="Gene3D" id="1.25.40.10">
    <property type="entry name" value="Tetratricopeptide repeat domain"/>
    <property type="match status" value="1"/>
</dbReference>
<feature type="compositionally biased region" description="Pro residues" evidence="4">
    <location>
        <begin position="1052"/>
        <end position="1070"/>
    </location>
</feature>
<dbReference type="InterPro" id="IPR005158">
    <property type="entry name" value="BTAD"/>
</dbReference>
<evidence type="ECO:0000256" key="3">
    <source>
        <dbReference type="ARBA" id="ARBA00023163"/>
    </source>
</evidence>
<evidence type="ECO:0000256" key="2">
    <source>
        <dbReference type="ARBA" id="ARBA00023015"/>
    </source>
</evidence>
<protein>
    <submittedName>
        <fullName evidence="6">SAV_2336 N-terminal domain-related protein</fullName>
    </submittedName>
</protein>
<dbReference type="InterPro" id="IPR016032">
    <property type="entry name" value="Sig_transdc_resp-reg_C-effctor"/>
</dbReference>
<dbReference type="InterPro" id="IPR023214">
    <property type="entry name" value="HAD_sf"/>
</dbReference>
<dbReference type="InterPro" id="IPR011009">
    <property type="entry name" value="Kinase-like_dom_sf"/>
</dbReference>
<dbReference type="Gene3D" id="1.10.150.240">
    <property type="entry name" value="Putative phosphatase, domain 2"/>
    <property type="match status" value="1"/>
</dbReference>
<dbReference type="InterPro" id="IPR036388">
    <property type="entry name" value="WH-like_DNA-bd_sf"/>
</dbReference>
<feature type="region of interest" description="Disordered" evidence="4">
    <location>
        <begin position="46"/>
        <end position="105"/>
    </location>
</feature>
<proteinExistence type="predicted"/>
<accession>A0ABW6Q125</accession>
<dbReference type="Pfam" id="PF07714">
    <property type="entry name" value="PK_Tyr_Ser-Thr"/>
    <property type="match status" value="1"/>
</dbReference>
<feature type="region of interest" description="Disordered" evidence="4">
    <location>
        <begin position="293"/>
        <end position="313"/>
    </location>
</feature>
<dbReference type="Gene3D" id="3.40.50.1000">
    <property type="entry name" value="HAD superfamily/HAD-like"/>
    <property type="match status" value="1"/>
</dbReference>
<keyword evidence="7" id="KW-1185">Reference proteome</keyword>
<dbReference type="SMART" id="SM01043">
    <property type="entry name" value="BTAD"/>
    <property type="match status" value="1"/>
</dbReference>
<keyword evidence="1" id="KW-0902">Two-component regulatory system</keyword>
<dbReference type="InterPro" id="IPR023198">
    <property type="entry name" value="PGP-like_dom2"/>
</dbReference>
<dbReference type="SUPFAM" id="SSF48452">
    <property type="entry name" value="TPR-like"/>
    <property type="match status" value="1"/>
</dbReference>
<name>A0ABW6Q125_9ACTN</name>
<dbReference type="Gene3D" id="3.30.200.20">
    <property type="entry name" value="Phosphorylase Kinase, domain 1"/>
    <property type="match status" value="1"/>
</dbReference>
<dbReference type="SMART" id="SM00220">
    <property type="entry name" value="S_TKc"/>
    <property type="match status" value="1"/>
</dbReference>
<dbReference type="EMBL" id="JBHVZQ010000003">
    <property type="protein sequence ID" value="MFF1272875.1"/>
    <property type="molecule type" value="Genomic_DNA"/>
</dbReference>
<reference evidence="6 7" key="1">
    <citation type="submission" date="2024-09" db="EMBL/GenBank/DDBJ databases">
        <title>The Natural Products Discovery Center: Release of the First 8490 Sequenced Strains for Exploring Actinobacteria Biosynthetic Diversity.</title>
        <authorList>
            <person name="Kalkreuter E."/>
            <person name="Kautsar S.A."/>
            <person name="Yang D."/>
            <person name="Bader C.D."/>
            <person name="Teijaro C.N."/>
            <person name="Fluegel L."/>
            <person name="Davis C.M."/>
            <person name="Simpson J.R."/>
            <person name="Lauterbach L."/>
            <person name="Steele A.D."/>
            <person name="Gui C."/>
            <person name="Meng S."/>
            <person name="Li G."/>
            <person name="Viehrig K."/>
            <person name="Ye F."/>
            <person name="Su P."/>
            <person name="Kiefer A.F."/>
            <person name="Nichols A."/>
            <person name="Cepeda A.J."/>
            <person name="Yan W."/>
            <person name="Fan B."/>
            <person name="Jiang Y."/>
            <person name="Adhikari A."/>
            <person name="Zheng C.-J."/>
            <person name="Schuster L."/>
            <person name="Cowan T.M."/>
            <person name="Smanski M.J."/>
            <person name="Chevrette M.G."/>
            <person name="De Carvalho L.P.S."/>
            <person name="Shen B."/>
        </authorList>
    </citation>
    <scope>NUCLEOTIDE SEQUENCE [LARGE SCALE GENOMIC DNA]</scope>
    <source>
        <strain evidence="6 7">NPDC058328</strain>
    </source>
</reference>
<evidence type="ECO:0000313" key="6">
    <source>
        <dbReference type="EMBL" id="MFF1272875.1"/>
    </source>
</evidence>
<keyword evidence="3" id="KW-0804">Transcription</keyword>
<dbReference type="Proteomes" id="UP001601627">
    <property type="component" value="Unassembled WGS sequence"/>
</dbReference>
<feature type="compositionally biased region" description="Low complexity" evidence="4">
    <location>
        <begin position="1016"/>
        <end position="1031"/>
    </location>
</feature>
<dbReference type="Pfam" id="PF03704">
    <property type="entry name" value="BTAD"/>
    <property type="match status" value="1"/>
</dbReference>
<dbReference type="Pfam" id="PF13419">
    <property type="entry name" value="HAD_2"/>
    <property type="match status" value="1"/>
</dbReference>
<dbReference type="RefSeq" id="WP_388233383.1">
    <property type="nucleotide sequence ID" value="NZ_JBHVZQ010000003.1"/>
</dbReference>
<evidence type="ECO:0000256" key="4">
    <source>
        <dbReference type="SAM" id="MobiDB-lite"/>
    </source>
</evidence>
<feature type="region of interest" description="Disordered" evidence="4">
    <location>
        <begin position="1006"/>
        <end position="1091"/>
    </location>
</feature>
<dbReference type="InterPro" id="IPR041492">
    <property type="entry name" value="HAD_2"/>
</dbReference>
<dbReference type="SUPFAM" id="SSF56112">
    <property type="entry name" value="Protein kinase-like (PK-like)"/>
    <property type="match status" value="1"/>
</dbReference>
<comment type="caution">
    <text evidence="6">The sequence shown here is derived from an EMBL/GenBank/DDBJ whole genome shotgun (WGS) entry which is preliminary data.</text>
</comment>
<dbReference type="PROSITE" id="PS50011">
    <property type="entry name" value="PROTEIN_KINASE_DOM"/>
    <property type="match status" value="1"/>
</dbReference>
<dbReference type="Gene3D" id="1.10.510.10">
    <property type="entry name" value="Transferase(Phosphotransferase) domain 1"/>
    <property type="match status" value="1"/>
</dbReference>
<dbReference type="InterPro" id="IPR051677">
    <property type="entry name" value="AfsR-DnrI-RedD_regulator"/>
</dbReference>
<evidence type="ECO:0000259" key="5">
    <source>
        <dbReference type="PROSITE" id="PS50011"/>
    </source>
</evidence>
<dbReference type="SUPFAM" id="SSF46894">
    <property type="entry name" value="C-terminal effector domain of the bipartite response regulators"/>
    <property type="match status" value="1"/>
</dbReference>
<evidence type="ECO:0000313" key="7">
    <source>
        <dbReference type="Proteomes" id="UP001601627"/>
    </source>
</evidence>
<organism evidence="6 7">
    <name type="scientific">Streptomyces marokkonensis</name>
    <dbReference type="NCBI Taxonomy" id="324855"/>
    <lineage>
        <taxon>Bacteria</taxon>
        <taxon>Bacillati</taxon>
        <taxon>Actinomycetota</taxon>
        <taxon>Actinomycetes</taxon>
        <taxon>Kitasatosporales</taxon>
        <taxon>Streptomycetaceae</taxon>
        <taxon>Streptomyces</taxon>
    </lineage>
</organism>
<dbReference type="NCBIfam" id="NF041121">
    <property type="entry name" value="SAV_2336_NTERM"/>
    <property type="match status" value="1"/>
</dbReference>
<keyword evidence="2" id="KW-0805">Transcription regulation</keyword>
<dbReference type="InterPro" id="IPR001245">
    <property type="entry name" value="Ser-Thr/Tyr_kinase_cat_dom"/>
</dbReference>
<feature type="compositionally biased region" description="Pro residues" evidence="4">
    <location>
        <begin position="56"/>
        <end position="100"/>
    </location>
</feature>
<dbReference type="PANTHER" id="PTHR35807">
    <property type="entry name" value="TRANSCRIPTIONAL REGULATOR REDD-RELATED"/>
    <property type="match status" value="1"/>
</dbReference>
<dbReference type="InterPro" id="IPR036412">
    <property type="entry name" value="HAD-like_sf"/>
</dbReference>
<dbReference type="InterPro" id="IPR000719">
    <property type="entry name" value="Prot_kinase_dom"/>
</dbReference>
<dbReference type="PANTHER" id="PTHR35807:SF1">
    <property type="entry name" value="TRANSCRIPTIONAL REGULATOR REDD"/>
    <property type="match status" value="1"/>
</dbReference>
<evidence type="ECO:0000256" key="1">
    <source>
        <dbReference type="ARBA" id="ARBA00023012"/>
    </source>
</evidence>
<gene>
    <name evidence="6" type="ORF">ACFVZC_05610</name>
</gene>
<dbReference type="SUPFAM" id="SSF56784">
    <property type="entry name" value="HAD-like"/>
    <property type="match status" value="1"/>
</dbReference>
<dbReference type="InterPro" id="IPR011990">
    <property type="entry name" value="TPR-like_helical_dom_sf"/>
</dbReference>
<feature type="domain" description="Protein kinase" evidence="5">
    <location>
        <begin position="532"/>
        <end position="856"/>
    </location>
</feature>
<sequence length="1635" mass="175916">MPSDPPPEGSGPPHPLTRLADVLTEAAGGLRPTPLELAELLWLARTLDQEPSGTAPRPPPPEPAPSEPPPRTAPAAPPPPAPPAPPSDPPRAPLHLPSPDPSLCLTDEPHAALLAPAPPMLRRSLALQRSLRPLKRRVDAPMGRELDEGATADRIARLGAAPDWWLPVTRPTQERWLRLTLVHDTGPTMPVWRPLVRELHTALAQSGIFRTVTLLSAGPDGTVRGPGAHAPADGRSVTLVISDCMGPQWRRGGAGDLWHGTLRRWSHRMPVAVVQPLPEHLWSDTALPTTPGRLSAPHPAAPAATLTFTPYDTSDRANRHARDRMLPLPVLEPAPDWLSNWARLIASPGGTEFPAAVADLRSPFLADAGSRADLGRLTPEDLVLRFRGTASREAFRLACHLALGRPDLPVMRLVQAAIEHDPRPRHLAEVILSGMLTTAPGPPGSYAFRPGVRQLLLRGLPRSARQDTTALLHRLGALIDDRAGRAPGDFRASVPDRSGTTTAVEGEAFAAVSPDSARRLTGGAVTTPGPGRPPAPRLVGGRYRLVRRLTPSGNVWQAEDTETNRTVVVRLHETATGPDRREAFLRDARLLGELGHRNVTRIHDAGIDGDVPYVVMEHLDGVTLNSLAAPNGYRLPAPLLVSVGAQLAHGLTAVHEAGLAHGELGLSRVVLLPDGTVKLSLFEPGRTSDRARSEDLRALCELLLVLTWGTSRLTVPIDPRHLDHLPRDLRETYAHAFDLLMSPAPATQIRGRDLLLDPELPRRAAAAYERRSYRILGPFGVVAGGSSPDLGPNERAMLAMLVLKHGRTVTHDELKWGLWNAREEPRDVMAVLGATASGLRQALGPGVLGTLSHGFVLHTSADHVDLVECDHLVRRAEEARRRDDLHEARSLVSEALGLWHGDDPLADVPGPAARTARTRLVRLRLDLRRQRAELDLDLGEPERASADLDDLVRAHPSREDLLRLHLVALRRQGRIEEALAAYEDYELAGGAHPELLALGHELRGALGDPPDAHDQAYPSDAPAYDPLAAPDELPEGTYPAWDPTSTASPAPLGDPPPYESRPTGVPPEARPPASGDEDPAAPAGPRPAHQTGARTRLFFDWADGPEHPDTVAALGRAVTRLLTDSGVPARECELYALAQGYSLLVPAGPHSGSVLRALMAGFTHLVEEMAGPRVVVAVWRTRDGQRVETPPHWAVREVLNSSAAHGIIALAPSLREELDEQGEATASWERLGTEPVTGWYRLAFRDPGRPRLPSRGPYPMLPGARLPEPQGVERAVVYSRGDQPLGSARVPGADHYYEVDLTERRTALEERGPALTHGSVALVRGEAVWRVSDPAALVGEGPRDVDGFLRRHVVAQLRDVADRLNGAGRDRLRQALLDRLGPHDVPGCTVRWDLTVSAAPTASAAHTAHRTRVTGTGPADVLLGADAVILGFDGTLTTLFDEFRAAEVAEDLARLAVGGWDALEDDITPVELLRELADHPSVEELRVQLNRYESAAAHTARPAPLSIELVHALADRQLRLAVVTDHSTDAAETFLDHVRVAPYLRGGVHGRPADLALLMPHPDVVHRALRRLGTVPARCVMIGSTTTESAAAGAAGVPFIGCRHTDGILRSSGPASLTVPGLGPLLAVVRSVPPR</sequence>